<organism evidence="5 6">
    <name type="scientific">Pedobacter changchengzhani</name>
    <dbReference type="NCBI Taxonomy" id="2529274"/>
    <lineage>
        <taxon>Bacteria</taxon>
        <taxon>Pseudomonadati</taxon>
        <taxon>Bacteroidota</taxon>
        <taxon>Sphingobacteriia</taxon>
        <taxon>Sphingobacteriales</taxon>
        <taxon>Sphingobacteriaceae</taxon>
        <taxon>Pedobacter</taxon>
    </lineage>
</organism>
<dbReference type="AlphaFoldDB" id="A0A4R5MJZ8"/>
<keyword evidence="6" id="KW-1185">Reference proteome</keyword>
<dbReference type="EMBL" id="SJCY01000007">
    <property type="protein sequence ID" value="TDG35960.1"/>
    <property type="molecule type" value="Genomic_DNA"/>
</dbReference>
<dbReference type="RefSeq" id="WP_133262850.1">
    <property type="nucleotide sequence ID" value="NZ_SJCY01000007.1"/>
</dbReference>
<dbReference type="Proteomes" id="UP000295668">
    <property type="component" value="Unassembled WGS sequence"/>
</dbReference>
<evidence type="ECO:0000313" key="6">
    <source>
        <dbReference type="Proteomes" id="UP000295668"/>
    </source>
</evidence>
<evidence type="ECO:0000313" key="5">
    <source>
        <dbReference type="EMBL" id="TDG35960.1"/>
    </source>
</evidence>
<keyword evidence="3" id="KW-0732">Signal</keyword>
<comment type="caution">
    <text evidence="5">The sequence shown here is derived from an EMBL/GenBank/DDBJ whole genome shotgun (WGS) entry which is preliminary data.</text>
</comment>
<feature type="domain" description="Beta/gamma crystallin 'Greek key'" evidence="4">
    <location>
        <begin position="22"/>
        <end position="103"/>
    </location>
</feature>
<dbReference type="Pfam" id="PF08310">
    <property type="entry name" value="LGFP"/>
    <property type="match status" value="2"/>
</dbReference>
<dbReference type="SUPFAM" id="SSF49695">
    <property type="entry name" value="gamma-Crystallin-like"/>
    <property type="match status" value="1"/>
</dbReference>
<sequence length="349" mass="38503">MKNLKVIITSALIALATSSDAQVTIYKDCGYEGLSLKLPVGFYENLGNFNWNDVISSIKIEPGYEVTLYVDAGYDGMDFVFNRNHACLNDYSCNDQISSLIIRQIVPKNNAPSAGLSKEAIHAGQAFTTLIQESPYVAQNAGRLNGSPFYTTNKNPDFGNGYACGGTKNNAFFYNSLKQGADNRTAIWGPILDKWGTHNREHGNMDWPVNSVAPIKDNGVFAFFQNGGIYYKATTGAHVVWGTIRDAFIKAGSENGVLGYPKTDEIELFENTAFGPQKKQGVYQEYEGGNIYYKWEGGLPAFKVKGEILNQYIKNGGYKGKYGFPITEEKRVSKFSVTQVFAGGTLYKN</sequence>
<dbReference type="InterPro" id="IPR013207">
    <property type="entry name" value="LGFP"/>
</dbReference>
<accession>A0A4R5MJZ8</accession>
<keyword evidence="2" id="KW-0677">Repeat</keyword>
<dbReference type="OrthoDB" id="1043373at2"/>
<comment type="similarity">
    <text evidence="1">Belongs to the beta/gamma-crystallin family.</text>
</comment>
<dbReference type="InterPro" id="IPR001064">
    <property type="entry name" value="Beta/gamma_crystallin"/>
</dbReference>
<evidence type="ECO:0000259" key="4">
    <source>
        <dbReference type="SMART" id="SM00247"/>
    </source>
</evidence>
<protein>
    <recommendedName>
        <fullName evidence="4">Beta/gamma crystallin 'Greek key' domain-containing protein</fullName>
    </recommendedName>
</protein>
<name>A0A4R5MJZ8_9SPHI</name>
<proteinExistence type="inferred from homology"/>
<dbReference type="SMART" id="SM00247">
    <property type="entry name" value="XTALbg"/>
    <property type="match status" value="1"/>
</dbReference>
<dbReference type="Gene3D" id="2.60.20.10">
    <property type="entry name" value="Crystallins"/>
    <property type="match status" value="1"/>
</dbReference>
<evidence type="ECO:0000256" key="2">
    <source>
        <dbReference type="ARBA" id="ARBA00022737"/>
    </source>
</evidence>
<dbReference type="InterPro" id="IPR011024">
    <property type="entry name" value="G_crystallin-like"/>
</dbReference>
<feature type="chain" id="PRO_5020427507" description="Beta/gamma crystallin 'Greek key' domain-containing protein" evidence="3">
    <location>
        <begin position="22"/>
        <end position="349"/>
    </location>
</feature>
<evidence type="ECO:0000256" key="1">
    <source>
        <dbReference type="ARBA" id="ARBA00009646"/>
    </source>
</evidence>
<evidence type="ECO:0000256" key="3">
    <source>
        <dbReference type="SAM" id="SignalP"/>
    </source>
</evidence>
<feature type="signal peptide" evidence="3">
    <location>
        <begin position="1"/>
        <end position="21"/>
    </location>
</feature>
<reference evidence="5 6" key="1">
    <citation type="submission" date="2019-02" db="EMBL/GenBank/DDBJ databases">
        <title>Pedobacter sp. nov., a novel speices isolated from soil of pinguins habitat in Antarcitica.</title>
        <authorList>
            <person name="He R.-H."/>
        </authorList>
    </citation>
    <scope>NUCLEOTIDE SEQUENCE [LARGE SCALE GENOMIC DNA]</scope>
    <source>
        <strain evidence="5 6">E01020</strain>
    </source>
</reference>
<gene>
    <name evidence="5" type="ORF">EZJ43_11470</name>
</gene>